<dbReference type="EMBL" id="BPLR01017756">
    <property type="protein sequence ID" value="GIY94199.1"/>
    <property type="molecule type" value="Genomic_DNA"/>
</dbReference>
<accession>A0AAV4XJG9</accession>
<evidence type="ECO:0000313" key="1">
    <source>
        <dbReference type="EMBL" id="GIY94199.1"/>
    </source>
</evidence>
<evidence type="ECO:0008006" key="3">
    <source>
        <dbReference type="Google" id="ProtNLM"/>
    </source>
</evidence>
<protein>
    <recommendedName>
        <fullName evidence="3">Maturase K</fullName>
    </recommendedName>
</protein>
<dbReference type="Proteomes" id="UP001054945">
    <property type="component" value="Unassembled WGS sequence"/>
</dbReference>
<organism evidence="1 2">
    <name type="scientific">Caerostris extrusa</name>
    <name type="common">Bark spider</name>
    <name type="synonym">Caerostris bankana</name>
    <dbReference type="NCBI Taxonomy" id="172846"/>
    <lineage>
        <taxon>Eukaryota</taxon>
        <taxon>Metazoa</taxon>
        <taxon>Ecdysozoa</taxon>
        <taxon>Arthropoda</taxon>
        <taxon>Chelicerata</taxon>
        <taxon>Arachnida</taxon>
        <taxon>Araneae</taxon>
        <taxon>Araneomorphae</taxon>
        <taxon>Entelegynae</taxon>
        <taxon>Araneoidea</taxon>
        <taxon>Araneidae</taxon>
        <taxon>Caerostris</taxon>
    </lineage>
</organism>
<sequence>MGQTAETFTIKKDMRLEDRFKAWSLLKLVKFTKDKLFISLKDKSRFLRVLCTLFRADDGIFSKWFPDRFNLSNLVAENMSSLSEDRLFWLKSRILRFCKPSKAPSRISDMVLCCNINIWTFGQHSKSSESSLSSLLHDKSSICNTGSEGNETFSI</sequence>
<keyword evidence="2" id="KW-1185">Reference proteome</keyword>
<comment type="caution">
    <text evidence="1">The sequence shown here is derived from an EMBL/GenBank/DDBJ whole genome shotgun (WGS) entry which is preliminary data.</text>
</comment>
<reference evidence="1 2" key="1">
    <citation type="submission" date="2021-06" db="EMBL/GenBank/DDBJ databases">
        <title>Caerostris extrusa draft genome.</title>
        <authorList>
            <person name="Kono N."/>
            <person name="Arakawa K."/>
        </authorList>
    </citation>
    <scope>NUCLEOTIDE SEQUENCE [LARGE SCALE GENOMIC DNA]</scope>
</reference>
<gene>
    <name evidence="1" type="ORF">CEXT_360731</name>
</gene>
<dbReference type="AlphaFoldDB" id="A0AAV4XJG9"/>
<proteinExistence type="predicted"/>
<name>A0AAV4XJG9_CAEEX</name>
<evidence type="ECO:0000313" key="2">
    <source>
        <dbReference type="Proteomes" id="UP001054945"/>
    </source>
</evidence>